<gene>
    <name evidence="3" type="ORF">JSQ98_02190</name>
</gene>
<accession>A0ABS5M1E9</accession>
<dbReference type="EMBL" id="JAFEVO010000001">
    <property type="protein sequence ID" value="MBS3181017.1"/>
    <property type="molecule type" value="Genomic_DNA"/>
</dbReference>
<proteinExistence type="predicted"/>
<dbReference type="Proteomes" id="UP000811492">
    <property type="component" value="Unassembled WGS sequence"/>
</dbReference>
<evidence type="ECO:0008006" key="5">
    <source>
        <dbReference type="Google" id="ProtNLM"/>
    </source>
</evidence>
<keyword evidence="2" id="KW-0472">Membrane</keyword>
<keyword evidence="2" id="KW-0812">Transmembrane</keyword>
<feature type="transmembrane region" description="Helical" evidence="2">
    <location>
        <begin position="403"/>
        <end position="423"/>
    </location>
</feature>
<name>A0ABS5M1E9_9MICO</name>
<dbReference type="RefSeq" id="WP_211648184.1">
    <property type="nucleotide sequence ID" value="NZ_JAFEVO010000001.1"/>
</dbReference>
<reference evidence="3 4" key="1">
    <citation type="submission" date="2021-02" db="EMBL/GenBank/DDBJ databases">
        <title>Draft genome and description of Leucobacter sp nov strain Marseille-Q4368.</title>
        <authorList>
            <person name="Boxberger M."/>
            <person name="La Scola B."/>
        </authorList>
    </citation>
    <scope>NUCLEOTIDE SEQUENCE [LARGE SCALE GENOMIC DNA]</scope>
    <source>
        <strain evidence="3 4">Marseille-Q4368</strain>
    </source>
</reference>
<feature type="compositionally biased region" description="Pro residues" evidence="1">
    <location>
        <begin position="342"/>
        <end position="374"/>
    </location>
</feature>
<evidence type="ECO:0000313" key="3">
    <source>
        <dbReference type="EMBL" id="MBS3181017.1"/>
    </source>
</evidence>
<dbReference type="Gene3D" id="2.60.40.3440">
    <property type="match status" value="1"/>
</dbReference>
<keyword evidence="2" id="KW-1133">Transmembrane helix</keyword>
<dbReference type="Pfam" id="PF17963">
    <property type="entry name" value="Big_9"/>
    <property type="match status" value="2"/>
</dbReference>
<comment type="caution">
    <text evidence="3">The sequence shown here is derived from an EMBL/GenBank/DDBJ whole genome shotgun (WGS) entry which is preliminary data.</text>
</comment>
<evidence type="ECO:0000313" key="4">
    <source>
        <dbReference type="Proteomes" id="UP000811492"/>
    </source>
</evidence>
<evidence type="ECO:0000256" key="2">
    <source>
        <dbReference type="SAM" id="Phobius"/>
    </source>
</evidence>
<sequence length="429" mass="43760">MAAAPIPIWTPVIQQEFYWNHIGTVDAGTAPLSETLPSSGDLDYSQAHFAGMTPDSYAGVRMGFDNDTKYSLAVRPVEAVVGGDIAPYINAYFDASWADAEGHAKDRVLAAGEGVPATTQIVGMPYTVGNEARGLEGTFGWSWQIYAVPITVDDSGYTTTSGQPVTITDWKANDTLAPAELLDTISFSLGESDPAAGAWELDDTGAITFTPADGFVGIASVAYTASGIGGYSSTSTISVDVQADPVGEPPVARDDRAETVSGTPVTVAVLDNDSEIDAEAEVTIIEPDDAQGDWVVEPSRAVTFTPASAFVGAAEATYRVENPDGQFSTAIITIDVAGPGIPVPDPGAPVDPAPVPPGAPGEPAPPVQPSPAPEGRPAASGTPAGAGVAHTQLARTGAADPSAGAMFGGGLLLLGAIGVAAAARLRVRR</sequence>
<protein>
    <recommendedName>
        <fullName evidence="5">Gram-positive cocci surface proteins LPxTG domain-containing protein</fullName>
    </recommendedName>
</protein>
<organism evidence="3 4">
    <name type="scientific">Leucobacter manosquensis</name>
    <dbReference type="NCBI Taxonomy" id="2810611"/>
    <lineage>
        <taxon>Bacteria</taxon>
        <taxon>Bacillati</taxon>
        <taxon>Actinomycetota</taxon>
        <taxon>Actinomycetes</taxon>
        <taxon>Micrococcales</taxon>
        <taxon>Microbacteriaceae</taxon>
        <taxon>Leucobacter</taxon>
    </lineage>
</organism>
<evidence type="ECO:0000256" key="1">
    <source>
        <dbReference type="SAM" id="MobiDB-lite"/>
    </source>
</evidence>
<feature type="region of interest" description="Disordered" evidence="1">
    <location>
        <begin position="342"/>
        <end position="389"/>
    </location>
</feature>
<keyword evidence="4" id="KW-1185">Reference proteome</keyword>